<protein>
    <submittedName>
        <fullName evidence="1">ABC transporter substrate-binding protein</fullName>
    </submittedName>
</protein>
<dbReference type="RefSeq" id="WP_155311478.1">
    <property type="nucleotide sequence ID" value="NZ_AP021879.1"/>
</dbReference>
<gene>
    <name evidence="1" type="ORF">DSCOOX_35960</name>
</gene>
<proteinExistence type="predicted"/>
<sequence>MKTPYTVWYVMIVMVFATLPCEAQDHLLFSRPGDRSGGVAMLMGERILKEAYTRLDTDFEFRELPSLRALATANNGGTDGEFQRLAGLEQTYPNLIMISVAIGHVDIVVYTKEMEFAVEGWHSLAPYSIGFVRGFQLVEAKTEGMHVEAVFTPKQAFLMLNAGRSDVVVDSRSTQCVLKDLNMSGIRILEPPLDQLVLYHYLHVRHADLAVKLEAVLNRMEQEGELKILEEQAMQDFLELCGH</sequence>
<dbReference type="EMBL" id="AP021879">
    <property type="protein sequence ID" value="BBO90416.1"/>
    <property type="molecule type" value="Genomic_DNA"/>
</dbReference>
<dbReference type="Gene3D" id="3.40.190.10">
    <property type="entry name" value="Periplasmic binding protein-like II"/>
    <property type="match status" value="2"/>
</dbReference>
<dbReference type="AlphaFoldDB" id="A0A5K8AD12"/>
<dbReference type="Proteomes" id="UP000422108">
    <property type="component" value="Chromosome"/>
</dbReference>
<name>A0A5K8AD12_9BACT</name>
<dbReference type="SUPFAM" id="SSF53850">
    <property type="entry name" value="Periplasmic binding protein-like II"/>
    <property type="match status" value="1"/>
</dbReference>
<evidence type="ECO:0000313" key="2">
    <source>
        <dbReference type="Proteomes" id="UP000422108"/>
    </source>
</evidence>
<organism evidence="1 2">
    <name type="scientific">Desulfosarcina ovata subsp. ovata</name>
    <dbReference type="NCBI Taxonomy" id="2752305"/>
    <lineage>
        <taxon>Bacteria</taxon>
        <taxon>Pseudomonadati</taxon>
        <taxon>Thermodesulfobacteriota</taxon>
        <taxon>Desulfobacteria</taxon>
        <taxon>Desulfobacterales</taxon>
        <taxon>Desulfosarcinaceae</taxon>
        <taxon>Desulfosarcina</taxon>
    </lineage>
</organism>
<reference evidence="1 2" key="1">
    <citation type="submission" date="2019-11" db="EMBL/GenBank/DDBJ databases">
        <title>Comparative genomics of hydrocarbon-degrading Desulfosarcina strains.</title>
        <authorList>
            <person name="Watanabe M."/>
            <person name="Kojima H."/>
            <person name="Fukui M."/>
        </authorList>
    </citation>
    <scope>NUCLEOTIDE SEQUENCE [LARGE SCALE GENOMIC DNA]</scope>
    <source>
        <strain evidence="2">oXyS1</strain>
    </source>
</reference>
<accession>A0A5K8AD12</accession>
<keyword evidence="2" id="KW-1185">Reference proteome</keyword>
<evidence type="ECO:0000313" key="1">
    <source>
        <dbReference type="EMBL" id="BBO90416.1"/>
    </source>
</evidence>